<accession>A0A1D7YAY9</accession>
<protein>
    <submittedName>
        <fullName evidence="2">Uncharacterized protein</fullName>
    </submittedName>
</protein>
<keyword evidence="1" id="KW-1133">Transmembrane helix</keyword>
<evidence type="ECO:0000313" key="3">
    <source>
        <dbReference type="Proteomes" id="UP000094960"/>
    </source>
</evidence>
<name>A0A1D7YAY9_9ACTN</name>
<gene>
    <name evidence="2" type="ORF">BFF78_18265</name>
</gene>
<sequence length="205" mass="21344">MTGQSGPIVYATVVGTVILAGGIALWRVAVRLKAQGVEEAKRHKDIALVAAHLSGVAAIGVMTAVIWWHADAQSQPSDSNVLHLTQKMAAEFESGPQPLDVRIDKEPDPGVFTESVYLSIQMDGVGSGADLSAEPATPPTGALDSYTITNRTSHLGSDASDDPGQYQACLIFTSATRAPDLPAAGPGTAPIPQYNLRTRVTAGPC</sequence>
<proteinExistence type="predicted"/>
<keyword evidence="1" id="KW-0472">Membrane</keyword>
<feature type="transmembrane region" description="Helical" evidence="1">
    <location>
        <begin position="46"/>
        <end position="70"/>
    </location>
</feature>
<dbReference type="EMBL" id="CP017248">
    <property type="protein sequence ID" value="AOR32751.1"/>
    <property type="molecule type" value="Genomic_DNA"/>
</dbReference>
<dbReference type="RefSeq" id="WP_069779339.1">
    <property type="nucleotide sequence ID" value="NZ_CP017248.1"/>
</dbReference>
<feature type="transmembrane region" description="Helical" evidence="1">
    <location>
        <begin position="6"/>
        <end position="26"/>
    </location>
</feature>
<dbReference type="KEGG" id="spun:BFF78_18265"/>
<evidence type="ECO:0000256" key="1">
    <source>
        <dbReference type="SAM" id="Phobius"/>
    </source>
</evidence>
<dbReference type="Proteomes" id="UP000094960">
    <property type="component" value="Chromosome"/>
</dbReference>
<dbReference type="AlphaFoldDB" id="A0A1D7YAY9"/>
<evidence type="ECO:0000313" key="2">
    <source>
        <dbReference type="EMBL" id="AOR32751.1"/>
    </source>
</evidence>
<reference evidence="3" key="1">
    <citation type="submission" date="2016-09" db="EMBL/GenBank/DDBJ databases">
        <title>Streptomyces puniciscabiei strain:TW1S1 Genome sequencing and assembly.</title>
        <authorList>
            <person name="Kim M.-K."/>
            <person name="Kim S.B."/>
        </authorList>
    </citation>
    <scope>NUCLEOTIDE SEQUENCE [LARGE SCALE GENOMIC DNA]</scope>
    <source>
        <strain evidence="3">TW1S1</strain>
    </source>
</reference>
<keyword evidence="1" id="KW-0812">Transmembrane</keyword>
<keyword evidence="3" id="KW-1185">Reference proteome</keyword>
<organism evidence="2 3">
    <name type="scientific">Streptomyces fodineus</name>
    <dbReference type="NCBI Taxonomy" id="1904616"/>
    <lineage>
        <taxon>Bacteria</taxon>
        <taxon>Bacillati</taxon>
        <taxon>Actinomycetota</taxon>
        <taxon>Actinomycetes</taxon>
        <taxon>Kitasatosporales</taxon>
        <taxon>Streptomycetaceae</taxon>
        <taxon>Streptomyces</taxon>
    </lineage>
</organism>